<evidence type="ECO:0000313" key="3">
    <source>
        <dbReference type="Proteomes" id="UP000756530"/>
    </source>
</evidence>
<name>A0ABS6T366_9RHOB</name>
<organism evidence="2 3">
    <name type="scientific">Maritimibacter dapengensis</name>
    <dbReference type="NCBI Taxonomy" id="2836868"/>
    <lineage>
        <taxon>Bacteria</taxon>
        <taxon>Pseudomonadati</taxon>
        <taxon>Pseudomonadota</taxon>
        <taxon>Alphaproteobacteria</taxon>
        <taxon>Rhodobacterales</taxon>
        <taxon>Roseobacteraceae</taxon>
        <taxon>Maritimibacter</taxon>
    </lineage>
</organism>
<reference evidence="2 3" key="1">
    <citation type="submission" date="2021-05" db="EMBL/GenBank/DDBJ databases">
        <title>Culturable bacteria isolated from Daya Bay.</title>
        <authorList>
            <person name="Zheng W."/>
            <person name="Yu S."/>
            <person name="Huang Y."/>
        </authorList>
    </citation>
    <scope>NUCLEOTIDE SEQUENCE [LARGE SCALE GENOMIC DNA]</scope>
    <source>
        <strain evidence="2 3">DP4N28-5</strain>
    </source>
</reference>
<feature type="chain" id="PRO_5045089662" evidence="1">
    <location>
        <begin position="21"/>
        <end position="234"/>
    </location>
</feature>
<dbReference type="EMBL" id="JAHUZE010000003">
    <property type="protein sequence ID" value="MBV7379693.1"/>
    <property type="molecule type" value="Genomic_DNA"/>
</dbReference>
<dbReference type="Proteomes" id="UP000756530">
    <property type="component" value="Unassembled WGS sequence"/>
</dbReference>
<evidence type="ECO:0000256" key="1">
    <source>
        <dbReference type="SAM" id="SignalP"/>
    </source>
</evidence>
<comment type="caution">
    <text evidence="2">The sequence shown here is derived from an EMBL/GenBank/DDBJ whole genome shotgun (WGS) entry which is preliminary data.</text>
</comment>
<accession>A0ABS6T366</accession>
<sequence>MQKLIAIAAVAAAPAFPVFAADFEEPEGCETFLTVQSKSCTVSNLYRCDGDEKGAFSEAVFGGNGLNSLVSYDAQYQWLDARYMWDQSREVFSPPAEDAIDIQTLIRDGVDTFRFTLHRTAPGEDREVTVVGADVLTEETRTIDGVELAVVNTDLQILAEDGTVEYHARGIQYLNIQTGHFFLGQEEVIDADGTATPYDNSPVDFIHEGEAGFAQTVPLYECDEFEASLKVDAG</sequence>
<feature type="signal peptide" evidence="1">
    <location>
        <begin position="1"/>
        <end position="20"/>
    </location>
</feature>
<dbReference type="RefSeq" id="WP_218392890.1">
    <property type="nucleotide sequence ID" value="NZ_JAHUZE010000003.1"/>
</dbReference>
<gene>
    <name evidence="2" type="ORF">KJP28_12240</name>
</gene>
<keyword evidence="1" id="KW-0732">Signal</keyword>
<keyword evidence="3" id="KW-1185">Reference proteome</keyword>
<proteinExistence type="predicted"/>
<protein>
    <submittedName>
        <fullName evidence="2">Uncharacterized protein</fullName>
    </submittedName>
</protein>
<evidence type="ECO:0000313" key="2">
    <source>
        <dbReference type="EMBL" id="MBV7379693.1"/>
    </source>
</evidence>